<protein>
    <recommendedName>
        <fullName evidence="8">Ion-translocating oxidoreductase complex subunit E</fullName>
        <ecNumber evidence="8">7.-.-.-</ecNumber>
    </recommendedName>
    <alternativeName>
        <fullName evidence="8">Rnf electron transport complex subunit E</fullName>
    </alternativeName>
</protein>
<dbReference type="InterPro" id="IPR010968">
    <property type="entry name" value="RnfE"/>
</dbReference>
<dbReference type="EMBL" id="DVNZ01000140">
    <property type="protein sequence ID" value="HIU94394.1"/>
    <property type="molecule type" value="Genomic_DNA"/>
</dbReference>
<feature type="transmembrane region" description="Helical" evidence="8">
    <location>
        <begin position="43"/>
        <end position="63"/>
    </location>
</feature>
<comment type="similarity">
    <text evidence="8">Belongs to the NqrDE/RnfAE family.</text>
</comment>
<dbReference type="NCBIfam" id="TIGR01948">
    <property type="entry name" value="rnfE"/>
    <property type="match status" value="1"/>
</dbReference>
<dbReference type="PANTHER" id="PTHR30586">
    <property type="entry name" value="ELECTRON TRANSPORT COMPLEX PROTEIN RNFE"/>
    <property type="match status" value="1"/>
</dbReference>
<dbReference type="NCBIfam" id="NF009070">
    <property type="entry name" value="PRK12405.1"/>
    <property type="match status" value="1"/>
</dbReference>
<keyword evidence="7 8" id="KW-0472">Membrane</keyword>
<sequence length="219" mass="23045">MEQKRQSLKSVFLGGVITENPTFRLVLGTCPTMAVTTSATNGVGMGAAATFVLIGSNVVISLLRNFIPDKIRIPAFIVVICTFVTMVQMFMQAFVQELYASLGMFIPLIVVNCIILARAEAFASKNPVLPSAVDGLGMGLGFTIAITVMGAIRELIGSGTVFGMQVFGASYEPMLLLVLPTGGFLVFGLMLASINIITGKFEARRAKKAAPAGGEEAAA</sequence>
<evidence type="ECO:0000256" key="2">
    <source>
        <dbReference type="ARBA" id="ARBA00022448"/>
    </source>
</evidence>
<comment type="subunit">
    <text evidence="8">The complex is composed of six subunits: RnfA, RnfB, RnfC, RnfD, RnfE and RnfG.</text>
</comment>
<organism evidence="9 10">
    <name type="scientific">Candidatus Aphodomorpha intestinavium</name>
    <dbReference type="NCBI Taxonomy" id="2840672"/>
    <lineage>
        <taxon>Bacteria</taxon>
        <taxon>Bacillati</taxon>
        <taxon>Bacillota</taxon>
        <taxon>Clostridia</taxon>
        <taxon>Eubacteriales</taxon>
        <taxon>Candidatus Aphodomorpha</taxon>
    </lineage>
</organism>
<dbReference type="EC" id="7.-.-.-" evidence="8"/>
<feature type="transmembrane region" description="Helical" evidence="8">
    <location>
        <begin position="173"/>
        <end position="198"/>
    </location>
</feature>
<name>A0A9D1N3E7_9FIRM</name>
<reference evidence="9" key="1">
    <citation type="submission" date="2020-10" db="EMBL/GenBank/DDBJ databases">
        <authorList>
            <person name="Gilroy R."/>
        </authorList>
    </citation>
    <scope>NUCLEOTIDE SEQUENCE</scope>
    <source>
        <strain evidence="9">ChiGjej2B2-16831</strain>
    </source>
</reference>
<evidence type="ECO:0000256" key="8">
    <source>
        <dbReference type="HAMAP-Rule" id="MF_00478"/>
    </source>
</evidence>
<dbReference type="AlphaFoldDB" id="A0A9D1N3E7"/>
<comment type="function">
    <text evidence="8">Part of a membrane-bound complex that couples electron transfer with translocation of ions across the membrane.</text>
</comment>
<evidence type="ECO:0000256" key="5">
    <source>
        <dbReference type="ARBA" id="ARBA00022982"/>
    </source>
</evidence>
<keyword evidence="3 8" id="KW-0812">Transmembrane</keyword>
<dbReference type="Proteomes" id="UP000824128">
    <property type="component" value="Unassembled WGS sequence"/>
</dbReference>
<keyword evidence="6 8" id="KW-1133">Transmembrane helix</keyword>
<evidence type="ECO:0000313" key="9">
    <source>
        <dbReference type="EMBL" id="HIU94394.1"/>
    </source>
</evidence>
<evidence type="ECO:0000256" key="1">
    <source>
        <dbReference type="ARBA" id="ARBA00004127"/>
    </source>
</evidence>
<keyword evidence="5 8" id="KW-0249">Electron transport</keyword>
<accession>A0A9D1N3E7</accession>
<feature type="transmembrane region" description="Helical" evidence="8">
    <location>
        <begin position="100"/>
        <end position="119"/>
    </location>
</feature>
<evidence type="ECO:0000256" key="4">
    <source>
        <dbReference type="ARBA" id="ARBA00022967"/>
    </source>
</evidence>
<feature type="transmembrane region" description="Helical" evidence="8">
    <location>
        <begin position="131"/>
        <end position="153"/>
    </location>
</feature>
<gene>
    <name evidence="8" type="primary">rnfE</name>
    <name evidence="9" type="ORF">IAD24_04470</name>
</gene>
<dbReference type="GO" id="GO:0005886">
    <property type="term" value="C:plasma membrane"/>
    <property type="evidence" value="ECO:0007669"/>
    <property type="project" value="UniProtKB-SubCell"/>
</dbReference>
<dbReference type="PIRSF" id="PIRSF006102">
    <property type="entry name" value="NQR_DE"/>
    <property type="match status" value="1"/>
</dbReference>
<dbReference type="GO" id="GO:0022900">
    <property type="term" value="P:electron transport chain"/>
    <property type="evidence" value="ECO:0007669"/>
    <property type="project" value="UniProtKB-UniRule"/>
</dbReference>
<comment type="caution">
    <text evidence="9">The sequence shown here is derived from an EMBL/GenBank/DDBJ whole genome shotgun (WGS) entry which is preliminary data.</text>
</comment>
<dbReference type="Pfam" id="PF02508">
    <property type="entry name" value="Rnf-Nqr"/>
    <property type="match status" value="1"/>
</dbReference>
<keyword evidence="4 8" id="KW-1278">Translocase</keyword>
<evidence type="ECO:0000256" key="3">
    <source>
        <dbReference type="ARBA" id="ARBA00022692"/>
    </source>
</evidence>
<feature type="transmembrane region" description="Helical" evidence="8">
    <location>
        <begin position="75"/>
        <end position="94"/>
    </location>
</feature>
<evidence type="ECO:0000256" key="6">
    <source>
        <dbReference type="ARBA" id="ARBA00022989"/>
    </source>
</evidence>
<dbReference type="GO" id="GO:0012505">
    <property type="term" value="C:endomembrane system"/>
    <property type="evidence" value="ECO:0007669"/>
    <property type="project" value="UniProtKB-SubCell"/>
</dbReference>
<keyword evidence="2 8" id="KW-0813">Transport</keyword>
<dbReference type="PANTHER" id="PTHR30586:SF0">
    <property type="entry name" value="ION-TRANSLOCATING OXIDOREDUCTASE COMPLEX SUBUNIT E"/>
    <property type="match status" value="1"/>
</dbReference>
<dbReference type="HAMAP" id="MF_00478">
    <property type="entry name" value="RsxE_RnfE"/>
    <property type="match status" value="1"/>
</dbReference>
<evidence type="ECO:0000256" key="7">
    <source>
        <dbReference type="ARBA" id="ARBA00023136"/>
    </source>
</evidence>
<reference evidence="9" key="2">
    <citation type="journal article" date="2021" name="PeerJ">
        <title>Extensive microbial diversity within the chicken gut microbiome revealed by metagenomics and culture.</title>
        <authorList>
            <person name="Gilroy R."/>
            <person name="Ravi A."/>
            <person name="Getino M."/>
            <person name="Pursley I."/>
            <person name="Horton D.L."/>
            <person name="Alikhan N.F."/>
            <person name="Baker D."/>
            <person name="Gharbi K."/>
            <person name="Hall N."/>
            <person name="Watson M."/>
            <person name="Adriaenssens E.M."/>
            <person name="Foster-Nyarko E."/>
            <person name="Jarju S."/>
            <person name="Secka A."/>
            <person name="Antonio M."/>
            <person name="Oren A."/>
            <person name="Chaudhuri R.R."/>
            <person name="La Ragione R."/>
            <person name="Hildebrand F."/>
            <person name="Pallen M.J."/>
        </authorList>
    </citation>
    <scope>NUCLEOTIDE SEQUENCE</scope>
    <source>
        <strain evidence="9">ChiGjej2B2-16831</strain>
    </source>
</reference>
<keyword evidence="8" id="KW-1003">Cell membrane</keyword>
<proteinExistence type="inferred from homology"/>
<evidence type="ECO:0000313" key="10">
    <source>
        <dbReference type="Proteomes" id="UP000824128"/>
    </source>
</evidence>
<dbReference type="InterPro" id="IPR003667">
    <property type="entry name" value="NqrDE/RnfAE"/>
</dbReference>
<comment type="subcellular location">
    <subcellularLocation>
        <location evidence="8">Cell membrane</location>
        <topology evidence="8">Multi-pass membrane protein</topology>
    </subcellularLocation>
    <subcellularLocation>
        <location evidence="1">Endomembrane system</location>
        <topology evidence="1">Multi-pass membrane protein</topology>
    </subcellularLocation>
</comment>